<dbReference type="Gene3D" id="3.40.430.10">
    <property type="entry name" value="Dihydrofolate Reductase, subunit A"/>
    <property type="match status" value="1"/>
</dbReference>
<feature type="domain" description="Bacterial bifunctional deaminase-reductase C-terminal" evidence="4">
    <location>
        <begin position="25"/>
        <end position="218"/>
    </location>
</feature>
<keyword evidence="6" id="KW-1185">Reference proteome</keyword>
<accession>A0A1G8BM86</accession>
<dbReference type="GO" id="GO:0008703">
    <property type="term" value="F:5-amino-6-(5-phosphoribosylamino)uracil reductase activity"/>
    <property type="evidence" value="ECO:0007669"/>
    <property type="project" value="InterPro"/>
</dbReference>
<reference evidence="5 6" key="1">
    <citation type="submission" date="2016-10" db="EMBL/GenBank/DDBJ databases">
        <authorList>
            <person name="de Groot N.N."/>
        </authorList>
    </citation>
    <scope>NUCLEOTIDE SEQUENCE [LARGE SCALE GENOMIC DNA]</scope>
    <source>
        <strain evidence="5 6">CPCC 201354</strain>
    </source>
</reference>
<evidence type="ECO:0000256" key="2">
    <source>
        <dbReference type="ARBA" id="ARBA00022857"/>
    </source>
</evidence>
<dbReference type="Pfam" id="PF01872">
    <property type="entry name" value="RibD_C"/>
    <property type="match status" value="1"/>
</dbReference>
<keyword evidence="2" id="KW-0521">NADP</keyword>
<dbReference type="PANTHER" id="PTHR38011:SF7">
    <property type="entry name" value="2,5-DIAMINO-6-RIBOSYLAMINO-4(3H)-PYRIMIDINONE 5'-PHOSPHATE REDUCTASE"/>
    <property type="match status" value="1"/>
</dbReference>
<dbReference type="Proteomes" id="UP000198923">
    <property type="component" value="Unassembled WGS sequence"/>
</dbReference>
<comment type="pathway">
    <text evidence="1">Cofactor biosynthesis; riboflavin biosynthesis.</text>
</comment>
<keyword evidence="3" id="KW-0560">Oxidoreductase</keyword>
<evidence type="ECO:0000256" key="1">
    <source>
        <dbReference type="ARBA" id="ARBA00005104"/>
    </source>
</evidence>
<evidence type="ECO:0000313" key="5">
    <source>
        <dbReference type="EMBL" id="SDH34208.1"/>
    </source>
</evidence>
<dbReference type="InterPro" id="IPR050765">
    <property type="entry name" value="Riboflavin_Biosynth_HTPR"/>
</dbReference>
<name>A0A1G8BM86_9ACTN</name>
<dbReference type="EMBL" id="FNCN01000014">
    <property type="protein sequence ID" value="SDH34208.1"/>
    <property type="molecule type" value="Genomic_DNA"/>
</dbReference>
<dbReference type="AlphaFoldDB" id="A0A1G8BM86"/>
<dbReference type="OrthoDB" id="5243299at2"/>
<sequence length="239" mass="25527">MRRLLPEPDLDVDIPLAYAYPEGRPWLRVNMVASSDGGAWVKGLSGGLSSKGDRRIFGVLRGLADVILVGASTVRTEAYGPARPRSSWEELRSGRTPAPPIAVITRRLDVDLASPLFTETEAGSRTIVITCESAPADRRREAAKAADVVIAGDDRVDLARAVAELHARGLTRVLCEGGPRVNGQLATAGVLDELCLTLSPMLIGGGAARILNGEICQLTMGLAHLLEEEGFLFCKYVRG</sequence>
<dbReference type="RefSeq" id="WP_093171401.1">
    <property type="nucleotide sequence ID" value="NZ_FNCN01000014.1"/>
</dbReference>
<dbReference type="STRING" id="504805.SAMN05421505_11489"/>
<dbReference type="PANTHER" id="PTHR38011">
    <property type="entry name" value="DIHYDROFOLATE REDUCTASE FAMILY PROTEIN (AFU_ORTHOLOGUE AFUA_8G06820)"/>
    <property type="match status" value="1"/>
</dbReference>
<dbReference type="GO" id="GO:0009231">
    <property type="term" value="P:riboflavin biosynthetic process"/>
    <property type="evidence" value="ECO:0007669"/>
    <property type="project" value="InterPro"/>
</dbReference>
<evidence type="ECO:0000259" key="4">
    <source>
        <dbReference type="Pfam" id="PF01872"/>
    </source>
</evidence>
<evidence type="ECO:0000313" key="6">
    <source>
        <dbReference type="Proteomes" id="UP000198923"/>
    </source>
</evidence>
<dbReference type="InterPro" id="IPR024072">
    <property type="entry name" value="DHFR-like_dom_sf"/>
</dbReference>
<evidence type="ECO:0000256" key="3">
    <source>
        <dbReference type="ARBA" id="ARBA00023002"/>
    </source>
</evidence>
<gene>
    <name evidence="5" type="ORF">SAMN05421505_11489</name>
</gene>
<organism evidence="5 6">
    <name type="scientific">Sinosporangium album</name>
    <dbReference type="NCBI Taxonomy" id="504805"/>
    <lineage>
        <taxon>Bacteria</taxon>
        <taxon>Bacillati</taxon>
        <taxon>Actinomycetota</taxon>
        <taxon>Actinomycetes</taxon>
        <taxon>Streptosporangiales</taxon>
        <taxon>Streptosporangiaceae</taxon>
        <taxon>Sinosporangium</taxon>
    </lineage>
</organism>
<dbReference type="SUPFAM" id="SSF53597">
    <property type="entry name" value="Dihydrofolate reductase-like"/>
    <property type="match status" value="1"/>
</dbReference>
<proteinExistence type="predicted"/>
<dbReference type="InterPro" id="IPR002734">
    <property type="entry name" value="RibDG_C"/>
</dbReference>
<protein>
    <submittedName>
        <fullName evidence="5">Pyrimidine reductase, riboflavin biosynthesis</fullName>
    </submittedName>
</protein>